<organism evidence="7 8">
    <name type="scientific">Dreissena polymorpha</name>
    <name type="common">Zebra mussel</name>
    <name type="synonym">Mytilus polymorpha</name>
    <dbReference type="NCBI Taxonomy" id="45954"/>
    <lineage>
        <taxon>Eukaryota</taxon>
        <taxon>Metazoa</taxon>
        <taxon>Spiralia</taxon>
        <taxon>Lophotrochozoa</taxon>
        <taxon>Mollusca</taxon>
        <taxon>Bivalvia</taxon>
        <taxon>Autobranchia</taxon>
        <taxon>Heteroconchia</taxon>
        <taxon>Euheterodonta</taxon>
        <taxon>Imparidentia</taxon>
        <taxon>Neoheterodontei</taxon>
        <taxon>Myida</taxon>
        <taxon>Dreissenoidea</taxon>
        <taxon>Dreissenidae</taxon>
        <taxon>Dreissena</taxon>
    </lineage>
</organism>
<comment type="caution">
    <text evidence="7">The sequence shown here is derived from an EMBL/GenBank/DDBJ whole genome shotgun (WGS) entry which is preliminary data.</text>
</comment>
<comment type="catalytic activity">
    <reaction evidence="1 5">
        <text>[protein]-peptidylproline (omega=180) = [protein]-peptidylproline (omega=0)</text>
        <dbReference type="Rhea" id="RHEA:16237"/>
        <dbReference type="Rhea" id="RHEA-COMP:10747"/>
        <dbReference type="Rhea" id="RHEA-COMP:10748"/>
        <dbReference type="ChEBI" id="CHEBI:83833"/>
        <dbReference type="ChEBI" id="CHEBI:83834"/>
        <dbReference type="EC" id="5.2.1.8"/>
    </reaction>
</comment>
<dbReference type="EC" id="5.2.1.8" evidence="2 5"/>
<accession>A0A9D3Y3F6</accession>
<reference evidence="7" key="2">
    <citation type="submission" date="2020-11" db="EMBL/GenBank/DDBJ databases">
        <authorList>
            <person name="McCartney M.A."/>
            <person name="Auch B."/>
            <person name="Kono T."/>
            <person name="Mallez S."/>
            <person name="Becker A."/>
            <person name="Gohl D.M."/>
            <person name="Silverstein K.A.T."/>
            <person name="Koren S."/>
            <person name="Bechman K.B."/>
            <person name="Herman A."/>
            <person name="Abrahante J.E."/>
            <person name="Garbe J."/>
        </authorList>
    </citation>
    <scope>NUCLEOTIDE SEQUENCE</scope>
    <source>
        <strain evidence="7">Duluth1</strain>
        <tissue evidence="7">Whole animal</tissue>
    </source>
</reference>
<evidence type="ECO:0000313" key="7">
    <source>
        <dbReference type="EMBL" id="KAH3693163.1"/>
    </source>
</evidence>
<keyword evidence="8" id="KW-1185">Reference proteome</keyword>
<protein>
    <recommendedName>
        <fullName evidence="2 5">peptidylprolyl isomerase</fullName>
        <ecNumber evidence="2 5">5.2.1.8</ecNumber>
    </recommendedName>
</protein>
<feature type="domain" description="PPIase FKBP-type" evidence="6">
    <location>
        <begin position="20"/>
        <end position="108"/>
    </location>
</feature>
<evidence type="ECO:0000259" key="6">
    <source>
        <dbReference type="PROSITE" id="PS50059"/>
    </source>
</evidence>
<dbReference type="InterPro" id="IPR046357">
    <property type="entry name" value="PPIase_dom_sf"/>
</dbReference>
<evidence type="ECO:0000256" key="5">
    <source>
        <dbReference type="PROSITE-ProRule" id="PRU00277"/>
    </source>
</evidence>
<dbReference type="PANTHER" id="PTHR10516">
    <property type="entry name" value="PEPTIDYL-PROLYL CIS-TRANS ISOMERASE"/>
    <property type="match status" value="1"/>
</dbReference>
<proteinExistence type="predicted"/>
<evidence type="ECO:0000256" key="4">
    <source>
        <dbReference type="ARBA" id="ARBA00023235"/>
    </source>
</evidence>
<dbReference type="PROSITE" id="PS50059">
    <property type="entry name" value="FKBP_PPIASE"/>
    <property type="match status" value="1"/>
</dbReference>
<dbReference type="FunFam" id="3.10.50.40:FF:000025">
    <property type="entry name" value="Peptidylprolyl isomerase"/>
    <property type="match status" value="1"/>
</dbReference>
<gene>
    <name evidence="7" type="ORF">DPMN_192565</name>
</gene>
<dbReference type="AlphaFoldDB" id="A0A9D3Y3F6"/>
<dbReference type="Pfam" id="PF00254">
    <property type="entry name" value="FKBP_C"/>
    <property type="match status" value="1"/>
</dbReference>
<keyword evidence="4 5" id="KW-0413">Isomerase</keyword>
<dbReference type="Gene3D" id="3.10.50.40">
    <property type="match status" value="1"/>
</dbReference>
<keyword evidence="3 5" id="KW-0697">Rotamase</keyword>
<evidence type="ECO:0000256" key="2">
    <source>
        <dbReference type="ARBA" id="ARBA00013194"/>
    </source>
</evidence>
<dbReference type="InterPro" id="IPR050689">
    <property type="entry name" value="FKBP-type_PPIase"/>
</dbReference>
<dbReference type="InterPro" id="IPR001179">
    <property type="entry name" value="PPIase_FKBP_dom"/>
</dbReference>
<dbReference type="SUPFAM" id="SSF54534">
    <property type="entry name" value="FKBP-like"/>
    <property type="match status" value="1"/>
</dbReference>
<evidence type="ECO:0000256" key="3">
    <source>
        <dbReference type="ARBA" id="ARBA00023110"/>
    </source>
</evidence>
<sequence>MGCIFEEIKKGDGQTFPKGGQTVVVHYTGTLPDGKVFDCSRERNQPFKFALGKNQVIKGWEDYLPKMSIGQRVKLTCPPDYAYGKRGFPGVIPPETTLIFDIELLALE</sequence>
<evidence type="ECO:0000313" key="8">
    <source>
        <dbReference type="Proteomes" id="UP000828390"/>
    </source>
</evidence>
<dbReference type="PANTHER" id="PTHR10516:SF443">
    <property type="entry name" value="FK506-BINDING PROTEIN 59-RELATED"/>
    <property type="match status" value="1"/>
</dbReference>
<dbReference type="GO" id="GO:0005737">
    <property type="term" value="C:cytoplasm"/>
    <property type="evidence" value="ECO:0007669"/>
    <property type="project" value="TreeGrafter"/>
</dbReference>
<dbReference type="EMBL" id="JAIWYP010000017">
    <property type="protein sequence ID" value="KAH3693163.1"/>
    <property type="molecule type" value="Genomic_DNA"/>
</dbReference>
<dbReference type="Proteomes" id="UP000828390">
    <property type="component" value="Unassembled WGS sequence"/>
</dbReference>
<dbReference type="GO" id="GO:0003755">
    <property type="term" value="F:peptidyl-prolyl cis-trans isomerase activity"/>
    <property type="evidence" value="ECO:0007669"/>
    <property type="project" value="UniProtKB-KW"/>
</dbReference>
<reference evidence="7" key="1">
    <citation type="journal article" date="2019" name="bioRxiv">
        <title>The Genome of the Zebra Mussel, Dreissena polymorpha: A Resource for Invasive Species Research.</title>
        <authorList>
            <person name="McCartney M.A."/>
            <person name="Auch B."/>
            <person name="Kono T."/>
            <person name="Mallez S."/>
            <person name="Zhang Y."/>
            <person name="Obille A."/>
            <person name="Becker A."/>
            <person name="Abrahante J.E."/>
            <person name="Garbe J."/>
            <person name="Badalamenti J.P."/>
            <person name="Herman A."/>
            <person name="Mangelson H."/>
            <person name="Liachko I."/>
            <person name="Sullivan S."/>
            <person name="Sone E.D."/>
            <person name="Koren S."/>
            <person name="Silverstein K.A.T."/>
            <person name="Beckman K.B."/>
            <person name="Gohl D.M."/>
        </authorList>
    </citation>
    <scope>NUCLEOTIDE SEQUENCE</scope>
    <source>
        <strain evidence="7">Duluth1</strain>
        <tissue evidence="7">Whole animal</tissue>
    </source>
</reference>
<evidence type="ECO:0000256" key="1">
    <source>
        <dbReference type="ARBA" id="ARBA00000971"/>
    </source>
</evidence>
<name>A0A9D3Y3F6_DREPO</name>